<dbReference type="SUPFAM" id="SSF50685">
    <property type="entry name" value="Barwin-like endoglucanases"/>
    <property type="match status" value="1"/>
</dbReference>
<dbReference type="RefSeq" id="XP_073553659.1">
    <property type="nucleotide sequence ID" value="XM_073707832.1"/>
</dbReference>
<dbReference type="EMBL" id="PPTA01000033">
    <property type="protein sequence ID" value="TFA97457.1"/>
    <property type="molecule type" value="Genomic_DNA"/>
</dbReference>
<evidence type="ECO:0000256" key="1">
    <source>
        <dbReference type="SAM" id="MobiDB-lite"/>
    </source>
</evidence>
<dbReference type="InterPro" id="IPR036908">
    <property type="entry name" value="RlpA-like_sf"/>
</dbReference>
<accession>A0ABY2GNR4</accession>
<feature type="region of interest" description="Disordered" evidence="1">
    <location>
        <begin position="166"/>
        <end position="193"/>
    </location>
</feature>
<comment type="caution">
    <text evidence="2">The sequence shown here is derived from an EMBL/GenBank/DDBJ whole genome shotgun (WGS) entry which is preliminary data.</text>
</comment>
<dbReference type="GeneID" id="300582282"/>
<sequence>MRAEAIASSGLFAKLALGQSVINSGNGFGTYYYDIEHPQSCFNDFTNMNTGFVECSQFLPWTLNNVHSNNLVAMNHTLLAGNLAKFCGKRVVVSVNGQPSSTPFFIGDGCERCGTGSSSNTQWNPNGAPGLDFSFSALDSLNSNACNAGHIDISWQILDETLYNFDTNAPGQPNGPVNGGGGDPGNGSGSNPGNGSGTCSWAGHCQGASCGSDDDCSDDLTCISGKCGGGSGSGSTPPSSCSWEGHCQGASCGSDDDCSDALVCTNGLCNVD</sequence>
<reference evidence="2 3" key="1">
    <citation type="submission" date="2018-01" db="EMBL/GenBank/DDBJ databases">
        <title>Genome characterization of the sugarcane-associated fungus Trichoderma ghanense CCMA-1212 and their application in lignocelulose bioconversion.</title>
        <authorList>
            <person name="Steindorff A.S."/>
            <person name="Mendes T.D."/>
            <person name="Vilela E.S.D."/>
            <person name="Rodrigues D.S."/>
            <person name="Formighieri E.F."/>
            <person name="Melo I.S."/>
            <person name="Favaro L.C.L."/>
        </authorList>
    </citation>
    <scope>NUCLEOTIDE SEQUENCE [LARGE SCALE GENOMIC DNA]</scope>
    <source>
        <strain evidence="2 3">CCMA-1212</strain>
    </source>
</reference>
<gene>
    <name evidence="2" type="ORF">CCMA1212_010804</name>
</gene>
<dbReference type="Proteomes" id="UP001642720">
    <property type="component" value="Unassembled WGS sequence"/>
</dbReference>
<name>A0ABY2GNR4_9HYPO</name>
<evidence type="ECO:0000313" key="2">
    <source>
        <dbReference type="EMBL" id="TFA97457.1"/>
    </source>
</evidence>
<organism evidence="2 3">
    <name type="scientific">Trichoderma ghanense</name>
    <dbReference type="NCBI Taxonomy" id="65468"/>
    <lineage>
        <taxon>Eukaryota</taxon>
        <taxon>Fungi</taxon>
        <taxon>Dikarya</taxon>
        <taxon>Ascomycota</taxon>
        <taxon>Pezizomycotina</taxon>
        <taxon>Sordariomycetes</taxon>
        <taxon>Hypocreomycetidae</taxon>
        <taxon>Hypocreales</taxon>
        <taxon>Hypocreaceae</taxon>
        <taxon>Trichoderma</taxon>
    </lineage>
</organism>
<feature type="compositionally biased region" description="Gly residues" evidence="1">
    <location>
        <begin position="177"/>
        <end position="193"/>
    </location>
</feature>
<evidence type="ECO:0000313" key="3">
    <source>
        <dbReference type="Proteomes" id="UP001642720"/>
    </source>
</evidence>
<proteinExistence type="predicted"/>
<protein>
    <submittedName>
        <fullName evidence="2">Endo-chitosanase C</fullName>
    </submittedName>
</protein>
<dbReference type="Gene3D" id="2.40.40.10">
    <property type="entry name" value="RlpA-like domain"/>
    <property type="match status" value="1"/>
</dbReference>
<keyword evidence="3" id="KW-1185">Reference proteome</keyword>